<dbReference type="EMBL" id="LSRX01001194">
    <property type="protein sequence ID" value="OLP82417.1"/>
    <property type="molecule type" value="Genomic_DNA"/>
</dbReference>
<evidence type="ECO:0000256" key="1">
    <source>
        <dbReference type="SAM" id="MobiDB-lite"/>
    </source>
</evidence>
<accession>A0A1Q9CHU1</accession>
<organism evidence="2 3">
    <name type="scientific">Symbiodinium microadriaticum</name>
    <name type="common">Dinoflagellate</name>
    <name type="synonym">Zooxanthella microadriatica</name>
    <dbReference type="NCBI Taxonomy" id="2951"/>
    <lineage>
        <taxon>Eukaryota</taxon>
        <taxon>Sar</taxon>
        <taxon>Alveolata</taxon>
        <taxon>Dinophyceae</taxon>
        <taxon>Suessiales</taxon>
        <taxon>Symbiodiniaceae</taxon>
        <taxon>Symbiodinium</taxon>
    </lineage>
</organism>
<dbReference type="Proteomes" id="UP000186817">
    <property type="component" value="Unassembled WGS sequence"/>
</dbReference>
<dbReference type="AlphaFoldDB" id="A0A1Q9CHU1"/>
<feature type="region of interest" description="Disordered" evidence="1">
    <location>
        <begin position="97"/>
        <end position="130"/>
    </location>
</feature>
<sequence>MSFDFDPTSPQQQLDPNPEINDASIHWWTAQTRQNAERAVIAGREADMALHVARTASNMAIAAAAHLIRDNILANNRMAARTYTKLLDGVDFTMDDGVTGGRDEHSGEHPGASAEHGLLPGQAPDAANTANSGNVAATAKMAAAAPVAFSSLLTAIRLAAALWEQKQAAARPSPPMVWVPLGFFGALRRPRHEPPLSPQRS</sequence>
<keyword evidence="3" id="KW-1185">Reference proteome</keyword>
<reference evidence="2 3" key="1">
    <citation type="submission" date="2016-02" db="EMBL/GenBank/DDBJ databases">
        <title>Genome analysis of coral dinoflagellate symbionts highlights evolutionary adaptations to a symbiotic lifestyle.</title>
        <authorList>
            <person name="Aranda M."/>
            <person name="Li Y."/>
            <person name="Liew Y.J."/>
            <person name="Baumgarten S."/>
            <person name="Simakov O."/>
            <person name="Wilson M."/>
            <person name="Piel J."/>
            <person name="Ashoor H."/>
            <person name="Bougouffa S."/>
            <person name="Bajic V.B."/>
            <person name="Ryu T."/>
            <person name="Ravasi T."/>
            <person name="Bayer T."/>
            <person name="Micklem G."/>
            <person name="Kim H."/>
            <person name="Bhak J."/>
            <person name="Lajeunesse T.C."/>
            <person name="Voolstra C.R."/>
        </authorList>
    </citation>
    <scope>NUCLEOTIDE SEQUENCE [LARGE SCALE GENOMIC DNA]</scope>
    <source>
        <strain evidence="2 3">CCMP2467</strain>
    </source>
</reference>
<name>A0A1Q9CHU1_SYMMI</name>
<evidence type="ECO:0000313" key="2">
    <source>
        <dbReference type="EMBL" id="OLP82417.1"/>
    </source>
</evidence>
<comment type="caution">
    <text evidence="2">The sequence shown here is derived from an EMBL/GenBank/DDBJ whole genome shotgun (WGS) entry which is preliminary data.</text>
</comment>
<proteinExistence type="predicted"/>
<evidence type="ECO:0000313" key="3">
    <source>
        <dbReference type="Proteomes" id="UP000186817"/>
    </source>
</evidence>
<gene>
    <name evidence="2" type="ORF">AK812_SmicGene36926</name>
</gene>
<protein>
    <submittedName>
        <fullName evidence="2">Uncharacterized protein</fullName>
    </submittedName>
</protein>
<dbReference type="OrthoDB" id="10313112at2759"/>